<dbReference type="Gene3D" id="1.20.1250.20">
    <property type="entry name" value="MFS general substrate transporter like domains"/>
    <property type="match status" value="1"/>
</dbReference>
<keyword evidence="7" id="KW-0046">Antibiotic resistance</keyword>
<evidence type="ECO:0000256" key="2">
    <source>
        <dbReference type="ARBA" id="ARBA00022448"/>
    </source>
</evidence>
<reference evidence="10" key="1">
    <citation type="journal article" date="2019" name="Microbiol. Resour. Announc.">
        <title>Draft Genomic Sequences of Streptomyces misionensis and Streptomyces albidoflavus, bacteria applied for phytopathogen biocontrol.</title>
        <authorList>
            <person name="Pylro V."/>
            <person name="Dias A."/>
            <person name="Andreote F."/>
            <person name="Varani A."/>
            <person name="Andreote C."/>
            <person name="Bernardo E."/>
            <person name="Martins T."/>
        </authorList>
    </citation>
    <scope>NUCLEOTIDE SEQUENCE [LARGE SCALE GENOMIC DNA]</scope>
    <source>
        <strain evidence="10">66</strain>
    </source>
</reference>
<evidence type="ECO:0000256" key="7">
    <source>
        <dbReference type="ARBA" id="ARBA00023251"/>
    </source>
</evidence>
<evidence type="ECO:0000313" key="11">
    <source>
        <dbReference type="Proteomes" id="UP000320481"/>
    </source>
</evidence>
<accession>A0A5C6K4N6</accession>
<dbReference type="Pfam" id="PF07690">
    <property type="entry name" value="MFS_1"/>
    <property type="match status" value="1"/>
</dbReference>
<feature type="transmembrane region" description="Helical" evidence="8">
    <location>
        <begin position="120"/>
        <end position="138"/>
    </location>
</feature>
<evidence type="ECO:0000256" key="4">
    <source>
        <dbReference type="ARBA" id="ARBA00022692"/>
    </source>
</evidence>
<dbReference type="EMBL" id="VOGW01000013">
    <property type="protein sequence ID" value="TWV57419.1"/>
    <property type="molecule type" value="Genomic_DNA"/>
</dbReference>
<feature type="transmembrane region" description="Helical" evidence="8">
    <location>
        <begin position="22"/>
        <end position="46"/>
    </location>
</feature>
<dbReference type="InterPro" id="IPR011701">
    <property type="entry name" value="MFS"/>
</dbReference>
<keyword evidence="11" id="KW-1185">Reference proteome</keyword>
<dbReference type="InterPro" id="IPR005829">
    <property type="entry name" value="Sugar_transporter_CS"/>
</dbReference>
<feature type="transmembrane region" description="Helical" evidence="8">
    <location>
        <begin position="177"/>
        <end position="199"/>
    </location>
</feature>
<dbReference type="InterPro" id="IPR036259">
    <property type="entry name" value="MFS_trans_sf"/>
</dbReference>
<dbReference type="NCBIfam" id="TIGR00711">
    <property type="entry name" value="efflux_EmrB"/>
    <property type="match status" value="1"/>
</dbReference>
<protein>
    <submittedName>
        <fullName evidence="10">MFS transporter</fullName>
    </submittedName>
</protein>
<gene>
    <name evidence="10" type="ORF">FRZ03_02185</name>
</gene>
<feature type="transmembrane region" description="Helical" evidence="8">
    <location>
        <begin position="90"/>
        <end position="108"/>
    </location>
</feature>
<dbReference type="PRINTS" id="PR01036">
    <property type="entry name" value="TCRTETB"/>
</dbReference>
<dbReference type="GO" id="GO:0046677">
    <property type="term" value="P:response to antibiotic"/>
    <property type="evidence" value="ECO:0007669"/>
    <property type="project" value="UniProtKB-KW"/>
</dbReference>
<dbReference type="PROSITE" id="PS50850">
    <property type="entry name" value="MFS"/>
    <property type="match status" value="1"/>
</dbReference>
<evidence type="ECO:0000313" key="10">
    <source>
        <dbReference type="EMBL" id="TWV57419.1"/>
    </source>
</evidence>
<name>A0A5C6K4N6_9ACTN</name>
<organism evidence="10 11">
    <name type="scientific">Streptomyces misionensis</name>
    <dbReference type="NCBI Taxonomy" id="67331"/>
    <lineage>
        <taxon>Bacteria</taxon>
        <taxon>Bacillati</taxon>
        <taxon>Actinomycetota</taxon>
        <taxon>Actinomycetes</taxon>
        <taxon>Kitasatosporales</taxon>
        <taxon>Streptomycetaceae</taxon>
        <taxon>Streptomyces</taxon>
    </lineage>
</organism>
<comment type="subcellular location">
    <subcellularLocation>
        <location evidence="1">Cell membrane</location>
        <topology evidence="1">Multi-pass membrane protein</topology>
    </subcellularLocation>
</comment>
<feature type="transmembrane region" description="Helical" evidence="8">
    <location>
        <begin position="447"/>
        <end position="465"/>
    </location>
</feature>
<dbReference type="Gene3D" id="1.20.1720.10">
    <property type="entry name" value="Multidrug resistance protein D"/>
    <property type="match status" value="1"/>
</dbReference>
<feature type="transmembrane region" description="Helical" evidence="8">
    <location>
        <begin position="58"/>
        <end position="78"/>
    </location>
</feature>
<feature type="transmembrane region" description="Helical" evidence="8">
    <location>
        <begin position="150"/>
        <end position="171"/>
    </location>
</feature>
<dbReference type="PANTHER" id="PTHR42718:SF46">
    <property type="entry name" value="BLR6921 PROTEIN"/>
    <property type="match status" value="1"/>
</dbReference>
<dbReference type="Proteomes" id="UP000320481">
    <property type="component" value="Unassembled WGS sequence"/>
</dbReference>
<feature type="transmembrane region" description="Helical" evidence="8">
    <location>
        <begin position="374"/>
        <end position="401"/>
    </location>
</feature>
<evidence type="ECO:0000259" key="9">
    <source>
        <dbReference type="PROSITE" id="PS50850"/>
    </source>
</evidence>
<feature type="transmembrane region" description="Helical" evidence="8">
    <location>
        <begin position="422"/>
        <end position="441"/>
    </location>
</feature>
<feature type="transmembrane region" description="Helical" evidence="8">
    <location>
        <begin position="313"/>
        <end position="333"/>
    </location>
</feature>
<keyword evidence="5 8" id="KW-1133">Transmembrane helix</keyword>
<feature type="domain" description="Major facilitator superfamily (MFS) profile" evidence="9">
    <location>
        <begin position="24"/>
        <end position="470"/>
    </location>
</feature>
<dbReference type="SUPFAM" id="SSF103473">
    <property type="entry name" value="MFS general substrate transporter"/>
    <property type="match status" value="1"/>
</dbReference>
<sequence length="486" mass="49587">MAAEVTEADRTAERTRSGAGPWAVLAIACAGQFMVVLDVSVVNVALPSIRRGLGFSPVGLQWVVTAYSLVFAGFLLLGGRLADLYGRKRIFTLGLALFSAASLVGGLADTPALLVAARAVQGLGAAVLAPATLTLLTTTFTEPEHRARALAAWTAVGAAGGAAGNLVGGVLTQYLSWRWTLLINAPIGAVVILLTASLLPGRGPGRDAQRLDVRGAVLATVGLTSLVYGISQADPRGWSDPVTLVALTGGAAVLCLFLLAEARLTRSPLLPLRLFGSRSVSAGNGVMVLVGAAFIPMWYFLSLSMQNVLHYSALRTGVAYIPHTTMIVVGSRLAPRLMKLIGHRALIMSGAAVSAAGFLWQSRLAPDSGYLAGILGPALLMCLGLGLLMTPVTAVVTSGVAAPDAGIASGLMNATRQVGGSLGLAVLATVAGDVAGAAGLARSYGHAFEVIAGILVAVILLAGVLPAGRPEAETEAEHEPESSAAR</sequence>
<dbReference type="AlphaFoldDB" id="A0A5C6K4N6"/>
<keyword evidence="4 8" id="KW-0812">Transmembrane</keyword>
<evidence type="ECO:0000256" key="6">
    <source>
        <dbReference type="ARBA" id="ARBA00023136"/>
    </source>
</evidence>
<dbReference type="InterPro" id="IPR004638">
    <property type="entry name" value="EmrB-like"/>
</dbReference>
<keyword evidence="3" id="KW-1003">Cell membrane</keyword>
<evidence type="ECO:0000256" key="8">
    <source>
        <dbReference type="SAM" id="Phobius"/>
    </source>
</evidence>
<feature type="transmembrane region" description="Helical" evidence="8">
    <location>
        <begin position="345"/>
        <end position="362"/>
    </location>
</feature>
<dbReference type="RefSeq" id="WP_146463436.1">
    <property type="nucleotide sequence ID" value="NZ_VOGW01000013.1"/>
</dbReference>
<feature type="transmembrane region" description="Helical" evidence="8">
    <location>
        <begin position="281"/>
        <end position="301"/>
    </location>
</feature>
<dbReference type="PANTHER" id="PTHR42718">
    <property type="entry name" value="MAJOR FACILITATOR SUPERFAMILY MULTIDRUG TRANSPORTER MFSC"/>
    <property type="match status" value="1"/>
</dbReference>
<feature type="transmembrane region" description="Helical" evidence="8">
    <location>
        <begin position="242"/>
        <end position="260"/>
    </location>
</feature>
<evidence type="ECO:0000256" key="3">
    <source>
        <dbReference type="ARBA" id="ARBA00022475"/>
    </source>
</evidence>
<evidence type="ECO:0000256" key="5">
    <source>
        <dbReference type="ARBA" id="ARBA00022989"/>
    </source>
</evidence>
<dbReference type="InterPro" id="IPR020846">
    <property type="entry name" value="MFS_dom"/>
</dbReference>
<feature type="transmembrane region" description="Helical" evidence="8">
    <location>
        <begin position="211"/>
        <end position="230"/>
    </location>
</feature>
<keyword evidence="6 8" id="KW-0472">Membrane</keyword>
<keyword evidence="2" id="KW-0813">Transport</keyword>
<evidence type="ECO:0000256" key="1">
    <source>
        <dbReference type="ARBA" id="ARBA00004651"/>
    </source>
</evidence>
<dbReference type="GO" id="GO:0022857">
    <property type="term" value="F:transmembrane transporter activity"/>
    <property type="evidence" value="ECO:0007669"/>
    <property type="project" value="InterPro"/>
</dbReference>
<dbReference type="CDD" id="cd17321">
    <property type="entry name" value="MFS_MMR_MDR_like"/>
    <property type="match status" value="1"/>
</dbReference>
<proteinExistence type="predicted"/>
<comment type="caution">
    <text evidence="10">The sequence shown here is derived from an EMBL/GenBank/DDBJ whole genome shotgun (WGS) entry which is preliminary data.</text>
</comment>
<dbReference type="GO" id="GO:0005886">
    <property type="term" value="C:plasma membrane"/>
    <property type="evidence" value="ECO:0007669"/>
    <property type="project" value="UniProtKB-SubCell"/>
</dbReference>
<dbReference type="PROSITE" id="PS00216">
    <property type="entry name" value="SUGAR_TRANSPORT_1"/>
    <property type="match status" value="1"/>
</dbReference>